<proteinExistence type="inferred from homology"/>
<dbReference type="EMBL" id="LSZW01000064">
    <property type="protein sequence ID" value="KXK64496.1"/>
    <property type="molecule type" value="Genomic_DNA"/>
</dbReference>
<dbReference type="AlphaFoldDB" id="A0A136Q1X2"/>
<protein>
    <submittedName>
        <fullName evidence="3">Twitching mobility protein</fullName>
    </submittedName>
</protein>
<dbReference type="GO" id="GO:0005524">
    <property type="term" value="F:ATP binding"/>
    <property type="evidence" value="ECO:0007669"/>
    <property type="project" value="InterPro"/>
</dbReference>
<dbReference type="KEGG" id="cmiu:B1H56_00580"/>
<dbReference type="InterPro" id="IPR027417">
    <property type="entry name" value="P-loop_NTPase"/>
</dbReference>
<comment type="similarity">
    <text evidence="1">Belongs to the GSP E family.</text>
</comment>
<dbReference type="SUPFAM" id="SSF52540">
    <property type="entry name" value="P-loop containing nucleoside triphosphate hydrolases"/>
    <property type="match status" value="1"/>
</dbReference>
<evidence type="ECO:0000313" key="4">
    <source>
        <dbReference type="Proteomes" id="UP000070366"/>
    </source>
</evidence>
<keyword evidence="4" id="KW-1185">Reference proteome</keyword>
<dbReference type="InterPro" id="IPR006321">
    <property type="entry name" value="PilT/PilU"/>
</dbReference>
<dbReference type="InterPro" id="IPR001482">
    <property type="entry name" value="T2SS/T4SS_dom"/>
</dbReference>
<dbReference type="SMART" id="SM00382">
    <property type="entry name" value="AAA"/>
    <property type="match status" value="1"/>
</dbReference>
<feature type="domain" description="Bacterial type II secretion system protein E" evidence="2">
    <location>
        <begin position="193"/>
        <end position="207"/>
    </location>
</feature>
<dbReference type="Proteomes" id="UP000070366">
    <property type="component" value="Unassembled WGS sequence"/>
</dbReference>
<comment type="caution">
    <text evidence="3">The sequence shown here is derived from an EMBL/GenBank/DDBJ whole genome shotgun (WGS) entry which is preliminary data.</text>
</comment>
<name>A0A136Q1X2_9FIRM</name>
<sequence length="351" mass="38478">MIDELIGMAREMDCSDIHIACGEPPIVRKNGELKRLSGRPVFTPQTVAEIAREMLQKSGGSGSPEDGDVDFSYQTPSGERQRVNIFRQRGEIGIAVRLLQKDIPTIGELNLPSIFAEIADYPRGLVLVTGPTGSGKSTTLAAMIDAVNEKRSCHILTLEDPVEYMHASKKSMVNQREIGRDARSFSSALRSALREDPDVILVGEMRDLETISSAITAAETGHLVMSTLHTIGAAKTIDRIIDVFPPYQQQQVRTQLATVLRAVITQTLIPRADGSGRVPAFEIMLVNDAVANLVREGKTFQIASVLQTNTRTGMICLDMYLARLVKDGTITMEAALDRAASKEELKRYVQI</sequence>
<dbReference type="OrthoDB" id="9808272at2"/>
<dbReference type="Pfam" id="PF00437">
    <property type="entry name" value="T2SSE"/>
    <property type="match status" value="1"/>
</dbReference>
<dbReference type="Gene3D" id="3.30.450.90">
    <property type="match status" value="1"/>
</dbReference>
<dbReference type="InterPro" id="IPR003593">
    <property type="entry name" value="AAA+_ATPase"/>
</dbReference>
<dbReference type="NCBIfam" id="TIGR01420">
    <property type="entry name" value="pilT_fam"/>
    <property type="match status" value="1"/>
</dbReference>
<reference evidence="3 4" key="1">
    <citation type="submission" date="2016-02" db="EMBL/GenBank/DDBJ databases">
        <authorList>
            <person name="Wen L."/>
            <person name="He K."/>
            <person name="Yang H."/>
        </authorList>
    </citation>
    <scope>NUCLEOTIDE SEQUENCE [LARGE SCALE GENOMIC DNA]</scope>
    <source>
        <strain evidence="3 4">DSM 22607</strain>
    </source>
</reference>
<dbReference type="Gene3D" id="3.40.50.300">
    <property type="entry name" value="P-loop containing nucleotide triphosphate hydrolases"/>
    <property type="match status" value="1"/>
</dbReference>
<dbReference type="PATRIC" id="fig|626937.4.peg.2532"/>
<organism evidence="3 4">
    <name type="scientific">Christensenella minuta</name>
    <dbReference type="NCBI Taxonomy" id="626937"/>
    <lineage>
        <taxon>Bacteria</taxon>
        <taxon>Bacillati</taxon>
        <taxon>Bacillota</taxon>
        <taxon>Clostridia</taxon>
        <taxon>Christensenellales</taxon>
        <taxon>Christensenellaceae</taxon>
        <taxon>Christensenella</taxon>
    </lineage>
</organism>
<dbReference type="RefSeq" id="WP_066522211.1">
    <property type="nucleotide sequence ID" value="NZ_CABMOF010000007.1"/>
</dbReference>
<evidence type="ECO:0000256" key="1">
    <source>
        <dbReference type="ARBA" id="ARBA00006611"/>
    </source>
</evidence>
<dbReference type="GO" id="GO:0016887">
    <property type="term" value="F:ATP hydrolysis activity"/>
    <property type="evidence" value="ECO:0007669"/>
    <property type="project" value="InterPro"/>
</dbReference>
<dbReference type="InterPro" id="IPR050921">
    <property type="entry name" value="T4SS_GSP_E_ATPase"/>
</dbReference>
<evidence type="ECO:0000259" key="2">
    <source>
        <dbReference type="PROSITE" id="PS00662"/>
    </source>
</evidence>
<accession>A0A136Q1X2</accession>
<dbReference type="PROSITE" id="PS00662">
    <property type="entry name" value="T2SP_E"/>
    <property type="match status" value="1"/>
</dbReference>
<gene>
    <name evidence="3" type="ORF">HMPREF3293_02575</name>
</gene>
<evidence type="ECO:0000313" key="3">
    <source>
        <dbReference type="EMBL" id="KXK64496.1"/>
    </source>
</evidence>
<dbReference type="CDD" id="cd01131">
    <property type="entry name" value="PilT"/>
    <property type="match status" value="1"/>
</dbReference>
<dbReference type="STRING" id="626937.HMPREF3293_02575"/>
<dbReference type="PANTHER" id="PTHR30486">
    <property type="entry name" value="TWITCHING MOTILITY PROTEIN PILT"/>
    <property type="match status" value="1"/>
</dbReference>